<gene>
    <name evidence="2" type="ORF">CC1G_01771</name>
</gene>
<proteinExistence type="predicted"/>
<feature type="compositionally biased region" description="Basic residues" evidence="1">
    <location>
        <begin position="1"/>
        <end position="14"/>
    </location>
</feature>
<dbReference type="Proteomes" id="UP000001861">
    <property type="component" value="Unassembled WGS sequence"/>
</dbReference>
<dbReference type="GeneID" id="6005517"/>
<sequence>MATQSRNKKGRRTSQHPISKGEQAMLPAILRDPEAAKKLFEAILDTPNGKRALSRLARTCRAISEPALNVLWRDLDSIVPLLGLFPNHILKKAKRPGLGFAQIPEDADWEIVCKYSERVRRIAYDETANNVAASVFPILDEQRPYLYILPHLQEIIWKAETPAGLDRCSMFLTPELRTVHLELGANFKQQQVAAFLADMSSRSLLSSFSFSSPTSLPDSFTELLIRQENIEKIVLVAPGALSSGVGRWVSSLPKLKSLQLDLTGRSPIAVEGFFDEIHPRSGCSTPSSICSTDSGIFSGEELDFAELRRSALRLTDYLPSRESFAQLRRVQLTGEVGNIAVFLKHLSSPLAHLDLLIDDPPDNADWQDLCYLISEAFSDSLQTLKISANGATRYADLLRLSSRGEPASNRLSLKHLTDLTSLTRFEIDLPESIVFLPEDLEALAFACPRLEVLRLCPLARFAPNSTGPRITLENLSILTKRCKHLHTIAAVVQAAEGTPAIMESPSFASHSLVRLHVGHSWIGDPLQVAILLSHLAPRLENLRWFQEKNRPGFNEANAKSWQTACDMLPHIQRLRSLERSFARAPPPKYPKTANVGIDATPILVNRGVAATGPRMATMGIQCNPALVSRSVDAVKTSVSASVDATPPTCEMAVEAMPVMVSTEIDATVECESKGIDATPPPADEKTQRILASSVLRQLYLVPSILGFFSFVYKYLITYPMAIPSRVGLQLLTATKYPFAKREPNFSLVSSGTQVNSASPNQTEIPLDTISTVCI</sequence>
<dbReference type="VEuPathDB" id="FungiDB:CC1G_01771"/>
<comment type="caution">
    <text evidence="2">The sequence shown here is derived from an EMBL/GenBank/DDBJ whole genome shotgun (WGS) entry which is preliminary data.</text>
</comment>
<evidence type="ECO:0000313" key="3">
    <source>
        <dbReference type="Proteomes" id="UP000001861"/>
    </source>
</evidence>
<organism evidence="2 3">
    <name type="scientific">Coprinopsis cinerea (strain Okayama-7 / 130 / ATCC MYA-4618 / FGSC 9003)</name>
    <name type="common">Inky cap fungus</name>
    <name type="synonym">Hormographiella aspergillata</name>
    <dbReference type="NCBI Taxonomy" id="240176"/>
    <lineage>
        <taxon>Eukaryota</taxon>
        <taxon>Fungi</taxon>
        <taxon>Dikarya</taxon>
        <taxon>Basidiomycota</taxon>
        <taxon>Agaricomycotina</taxon>
        <taxon>Agaricomycetes</taxon>
        <taxon>Agaricomycetidae</taxon>
        <taxon>Agaricales</taxon>
        <taxon>Agaricineae</taxon>
        <taxon>Psathyrellaceae</taxon>
        <taxon>Coprinopsis</taxon>
    </lineage>
</organism>
<evidence type="ECO:0000256" key="1">
    <source>
        <dbReference type="SAM" id="MobiDB-lite"/>
    </source>
</evidence>
<dbReference type="OMA" id="TAPIRFM"/>
<dbReference type="RefSeq" id="XP_001829091.1">
    <property type="nucleotide sequence ID" value="XM_001829039.1"/>
</dbReference>
<dbReference type="InterPro" id="IPR032675">
    <property type="entry name" value="LRR_dom_sf"/>
</dbReference>
<dbReference type="Gene3D" id="3.80.10.10">
    <property type="entry name" value="Ribonuclease Inhibitor"/>
    <property type="match status" value="1"/>
</dbReference>
<feature type="region of interest" description="Disordered" evidence="1">
    <location>
        <begin position="1"/>
        <end position="24"/>
    </location>
</feature>
<dbReference type="EMBL" id="AACS02000001">
    <property type="protein sequence ID" value="EAU92726.1"/>
    <property type="molecule type" value="Genomic_DNA"/>
</dbReference>
<evidence type="ECO:0008006" key="4">
    <source>
        <dbReference type="Google" id="ProtNLM"/>
    </source>
</evidence>
<dbReference type="AlphaFoldDB" id="A8N2D2"/>
<accession>A8N2D2</accession>
<dbReference type="OrthoDB" id="268763at2759"/>
<dbReference type="STRING" id="240176.A8N2D2"/>
<protein>
    <recommendedName>
        <fullName evidence="4">F-box domain-containing protein</fullName>
    </recommendedName>
</protein>
<reference evidence="2 3" key="1">
    <citation type="journal article" date="2010" name="Proc. Natl. Acad. Sci. U.S.A.">
        <title>Insights into evolution of multicellular fungi from the assembled chromosomes of the mushroom Coprinopsis cinerea (Coprinus cinereus).</title>
        <authorList>
            <person name="Stajich J.E."/>
            <person name="Wilke S.K."/>
            <person name="Ahren D."/>
            <person name="Au C.H."/>
            <person name="Birren B.W."/>
            <person name="Borodovsky M."/>
            <person name="Burns C."/>
            <person name="Canback B."/>
            <person name="Casselton L.A."/>
            <person name="Cheng C.K."/>
            <person name="Deng J."/>
            <person name="Dietrich F.S."/>
            <person name="Fargo D.C."/>
            <person name="Farman M.L."/>
            <person name="Gathman A.C."/>
            <person name="Goldberg J."/>
            <person name="Guigo R."/>
            <person name="Hoegger P.J."/>
            <person name="Hooker J.B."/>
            <person name="Huggins A."/>
            <person name="James T.Y."/>
            <person name="Kamada T."/>
            <person name="Kilaru S."/>
            <person name="Kodira C."/>
            <person name="Kues U."/>
            <person name="Kupfer D."/>
            <person name="Kwan H.S."/>
            <person name="Lomsadze A."/>
            <person name="Li W."/>
            <person name="Lilly W.W."/>
            <person name="Ma L.J."/>
            <person name="Mackey A.J."/>
            <person name="Manning G."/>
            <person name="Martin F."/>
            <person name="Muraguchi H."/>
            <person name="Natvig D.O."/>
            <person name="Palmerini H."/>
            <person name="Ramesh M.A."/>
            <person name="Rehmeyer C.J."/>
            <person name="Roe B.A."/>
            <person name="Shenoy N."/>
            <person name="Stanke M."/>
            <person name="Ter-Hovhannisyan V."/>
            <person name="Tunlid A."/>
            <person name="Velagapudi R."/>
            <person name="Vision T.J."/>
            <person name="Zeng Q."/>
            <person name="Zolan M.E."/>
            <person name="Pukkila P.J."/>
        </authorList>
    </citation>
    <scope>NUCLEOTIDE SEQUENCE [LARGE SCALE GENOMIC DNA]</scope>
    <source>
        <strain evidence="3">Okayama-7 / 130 / ATCC MYA-4618 / FGSC 9003</strain>
    </source>
</reference>
<keyword evidence="3" id="KW-1185">Reference proteome</keyword>
<dbReference type="KEGG" id="cci:CC1G_01771"/>
<dbReference type="eggNOG" id="ENOG502SIM9">
    <property type="taxonomic scope" value="Eukaryota"/>
</dbReference>
<evidence type="ECO:0000313" key="2">
    <source>
        <dbReference type="EMBL" id="EAU92726.1"/>
    </source>
</evidence>
<dbReference type="InParanoid" id="A8N2D2"/>
<name>A8N2D2_COPC7</name>